<dbReference type="EMBL" id="CP136898">
    <property type="protein sequence ID" value="WOL18499.1"/>
    <property type="molecule type" value="Genomic_DNA"/>
</dbReference>
<dbReference type="Proteomes" id="UP001327560">
    <property type="component" value="Chromosome 9"/>
</dbReference>
<dbReference type="AlphaFoldDB" id="A0AAQ3L0Y4"/>
<organism evidence="1 2">
    <name type="scientific">Canna indica</name>
    <name type="common">Indian-shot</name>
    <dbReference type="NCBI Taxonomy" id="4628"/>
    <lineage>
        <taxon>Eukaryota</taxon>
        <taxon>Viridiplantae</taxon>
        <taxon>Streptophyta</taxon>
        <taxon>Embryophyta</taxon>
        <taxon>Tracheophyta</taxon>
        <taxon>Spermatophyta</taxon>
        <taxon>Magnoliopsida</taxon>
        <taxon>Liliopsida</taxon>
        <taxon>Zingiberales</taxon>
        <taxon>Cannaceae</taxon>
        <taxon>Canna</taxon>
    </lineage>
</organism>
<evidence type="ECO:0000313" key="1">
    <source>
        <dbReference type="EMBL" id="WOL18499.1"/>
    </source>
</evidence>
<sequence length="160" mass="17562">MILLTFLEAKKILAHSGRRRAVLERNLNLGLRLRGVNLSSSTKENFARLFTPLSISCRTGSAAKEEEVSSGSIGAGRRGEESVFNAQLTSPLLLLAPLCAWKVDKGRAEEKAEAAKWELEMTFGDQIHAKEAAEGIALLLELQERDDAYGLRVSSVSYED</sequence>
<name>A0AAQ3L0Y4_9LILI</name>
<accession>A0AAQ3L0Y4</accession>
<gene>
    <name evidence="1" type="ORF">Cni_G27296</name>
</gene>
<keyword evidence="2" id="KW-1185">Reference proteome</keyword>
<evidence type="ECO:0000313" key="2">
    <source>
        <dbReference type="Proteomes" id="UP001327560"/>
    </source>
</evidence>
<protein>
    <submittedName>
        <fullName evidence="1">Uncharacterized protein</fullName>
    </submittedName>
</protein>
<proteinExistence type="predicted"/>
<reference evidence="1 2" key="1">
    <citation type="submission" date="2023-10" db="EMBL/GenBank/DDBJ databases">
        <title>Chromosome-scale genome assembly provides insights into flower coloration mechanisms of Canna indica.</title>
        <authorList>
            <person name="Li C."/>
        </authorList>
    </citation>
    <scope>NUCLEOTIDE SEQUENCE [LARGE SCALE GENOMIC DNA]</scope>
    <source>
        <tissue evidence="1">Flower</tissue>
    </source>
</reference>